<keyword evidence="2 4" id="KW-0378">Hydrolase</keyword>
<dbReference type="PANTHER" id="PTHR42800:SF1">
    <property type="entry name" value="EXOINULINASE INUD (AFU_ORTHOLOGUE AFUA_5G00480)"/>
    <property type="match status" value="1"/>
</dbReference>
<dbReference type="InterPro" id="IPR001362">
    <property type="entry name" value="Glyco_hydro_32"/>
</dbReference>
<evidence type="ECO:0008006" key="9">
    <source>
        <dbReference type="Google" id="ProtNLM"/>
    </source>
</evidence>
<keyword evidence="3 4" id="KW-0326">Glycosidase</keyword>
<dbReference type="GO" id="GO:0004575">
    <property type="term" value="F:sucrose alpha-glucosidase activity"/>
    <property type="evidence" value="ECO:0007669"/>
    <property type="project" value="TreeGrafter"/>
</dbReference>
<comment type="caution">
    <text evidence="7">The sequence shown here is derived from an EMBL/GenBank/DDBJ whole genome shotgun (WGS) entry which is preliminary data.</text>
</comment>
<dbReference type="InterPro" id="IPR013320">
    <property type="entry name" value="ConA-like_dom_sf"/>
</dbReference>
<dbReference type="Proteomes" id="UP001367676">
    <property type="component" value="Unassembled WGS sequence"/>
</dbReference>
<dbReference type="CDD" id="cd18622">
    <property type="entry name" value="GH32_Inu-like"/>
    <property type="match status" value="1"/>
</dbReference>
<dbReference type="Gene3D" id="2.60.120.560">
    <property type="entry name" value="Exo-inulinase, domain 1"/>
    <property type="match status" value="1"/>
</dbReference>
<dbReference type="SUPFAM" id="SSF75005">
    <property type="entry name" value="Arabinanase/levansucrase/invertase"/>
    <property type="match status" value="1"/>
</dbReference>
<dbReference type="EMBL" id="JBBCAQ010000028">
    <property type="protein sequence ID" value="KAK7585991.1"/>
    <property type="molecule type" value="Genomic_DNA"/>
</dbReference>
<dbReference type="GO" id="GO:0005987">
    <property type="term" value="P:sucrose catabolic process"/>
    <property type="evidence" value="ECO:0007669"/>
    <property type="project" value="TreeGrafter"/>
</dbReference>
<evidence type="ECO:0000256" key="1">
    <source>
        <dbReference type="ARBA" id="ARBA00009902"/>
    </source>
</evidence>
<dbReference type="Gene3D" id="2.115.10.20">
    <property type="entry name" value="Glycosyl hydrolase domain, family 43"/>
    <property type="match status" value="1"/>
</dbReference>
<protein>
    <recommendedName>
        <fullName evidence="9">Glycoside hydrolase family 32 protein</fullName>
    </recommendedName>
</protein>
<dbReference type="Pfam" id="PF08244">
    <property type="entry name" value="Glyco_hydro_32C"/>
    <property type="match status" value="1"/>
</dbReference>
<evidence type="ECO:0000313" key="7">
    <source>
        <dbReference type="EMBL" id="KAK7585991.1"/>
    </source>
</evidence>
<gene>
    <name evidence="7" type="ORF">V9T40_000170</name>
</gene>
<dbReference type="PANTHER" id="PTHR42800">
    <property type="entry name" value="EXOINULINASE INUD (AFU_ORTHOLOGUE AFUA_5G00480)"/>
    <property type="match status" value="1"/>
</dbReference>
<dbReference type="SMART" id="SM00640">
    <property type="entry name" value="Glyco_32"/>
    <property type="match status" value="1"/>
</dbReference>
<accession>A0AAN9THY3</accession>
<evidence type="ECO:0000259" key="6">
    <source>
        <dbReference type="Pfam" id="PF08244"/>
    </source>
</evidence>
<keyword evidence="8" id="KW-1185">Reference proteome</keyword>
<proteinExistence type="inferred from homology"/>
<dbReference type="Pfam" id="PF00251">
    <property type="entry name" value="Glyco_hydro_32N"/>
    <property type="match status" value="1"/>
</dbReference>
<evidence type="ECO:0000259" key="5">
    <source>
        <dbReference type="Pfam" id="PF00251"/>
    </source>
</evidence>
<dbReference type="GO" id="GO:0005737">
    <property type="term" value="C:cytoplasm"/>
    <property type="evidence" value="ECO:0007669"/>
    <property type="project" value="TreeGrafter"/>
</dbReference>
<evidence type="ECO:0000256" key="4">
    <source>
        <dbReference type="RuleBase" id="RU362110"/>
    </source>
</evidence>
<evidence type="ECO:0000256" key="3">
    <source>
        <dbReference type="ARBA" id="ARBA00023295"/>
    </source>
</evidence>
<comment type="similarity">
    <text evidence="1 4">Belongs to the glycosyl hydrolase 32 family.</text>
</comment>
<feature type="domain" description="Glycosyl hydrolase family 32 N-terminal" evidence="5">
    <location>
        <begin position="19"/>
        <end position="342"/>
    </location>
</feature>
<evidence type="ECO:0000256" key="2">
    <source>
        <dbReference type="ARBA" id="ARBA00022801"/>
    </source>
</evidence>
<dbReference type="InterPro" id="IPR013189">
    <property type="entry name" value="Glyco_hydro_32_C"/>
</dbReference>
<dbReference type="InterPro" id="IPR013148">
    <property type="entry name" value="Glyco_hydro_32_N"/>
</dbReference>
<dbReference type="InterPro" id="IPR023296">
    <property type="entry name" value="Glyco_hydro_beta-prop_sf"/>
</dbReference>
<name>A0AAN9THY3_9HEMI</name>
<evidence type="ECO:0000313" key="8">
    <source>
        <dbReference type="Proteomes" id="UP001367676"/>
    </source>
</evidence>
<organism evidence="7 8">
    <name type="scientific">Parthenolecanium corni</name>
    <dbReference type="NCBI Taxonomy" id="536013"/>
    <lineage>
        <taxon>Eukaryota</taxon>
        <taxon>Metazoa</taxon>
        <taxon>Ecdysozoa</taxon>
        <taxon>Arthropoda</taxon>
        <taxon>Hexapoda</taxon>
        <taxon>Insecta</taxon>
        <taxon>Pterygota</taxon>
        <taxon>Neoptera</taxon>
        <taxon>Paraneoptera</taxon>
        <taxon>Hemiptera</taxon>
        <taxon>Sternorrhyncha</taxon>
        <taxon>Coccoidea</taxon>
        <taxon>Coccidae</taxon>
        <taxon>Parthenolecanium</taxon>
    </lineage>
</organism>
<dbReference type="AlphaFoldDB" id="A0AAN9THY3"/>
<feature type="domain" description="Glycosyl hydrolase family 32 C-terminal" evidence="6">
    <location>
        <begin position="375"/>
        <end position="464"/>
    </location>
</feature>
<dbReference type="SUPFAM" id="SSF49899">
    <property type="entry name" value="Concanavalin A-like lectins/glucanases"/>
    <property type="match status" value="1"/>
</dbReference>
<sequence>MTSQCDQSTMNINSPFLYSPKKGWVNDPNGLVYVDGIYHLFYQYNPTSNVPNNICWGHANSKDLVKWQDKGVAIYYQEDLTEQIFSGSAVIDNTNSTGLCDLSIPVVAYYTSQYKKAATLPDGSKVAADTQAQTMAYSCDRGDIWQTSHVPTIREPPSKYASEFKNFRDPNLVWYQPHKKWIMTLVMSDVPRAIWYASENLLNWTFAGEFGSQNAPQGQWECPALMEFPVQNAKETKWVLVISTNPGGLRRASGMYYFVGHFNGFTFKADENQQDIKWFDYGADCYAGIFWSNLPGKQKYMSMWIDNWEYGPKIGNKYKGGIAHREVSLVKVDNAYKLFQAPIQQLEKYVQKVYNLTKLLLKIGIKIFKNEAHRISMVIKGANESDFSFVIEDEKKRLLVKIYFIHKDNTVCVQRRKPDSDEKEQFENHCAELIVTTELKMEMLIDNFTVTLYLKDGECVFTEILPFCNEKRKFRLLFGFHKIRILQAKQMILANP</sequence>
<reference evidence="7 8" key="1">
    <citation type="submission" date="2024-03" db="EMBL/GenBank/DDBJ databases">
        <title>Adaptation during the transition from Ophiocordyceps entomopathogen to insect associate is accompanied by gene loss and intensified selection.</title>
        <authorList>
            <person name="Ward C.M."/>
            <person name="Onetto C.A."/>
            <person name="Borneman A.R."/>
        </authorList>
    </citation>
    <scope>NUCLEOTIDE SEQUENCE [LARGE SCALE GENOMIC DNA]</scope>
    <source>
        <strain evidence="7">AWRI1</strain>
        <tissue evidence="7">Single Adult Female</tissue>
    </source>
</reference>